<feature type="transmembrane region" description="Helical" evidence="6">
    <location>
        <begin position="45"/>
        <end position="67"/>
    </location>
</feature>
<feature type="transmembrane region" description="Helical" evidence="6">
    <location>
        <begin position="12"/>
        <end position="33"/>
    </location>
</feature>
<evidence type="ECO:0000256" key="2">
    <source>
        <dbReference type="ARBA" id="ARBA00022475"/>
    </source>
</evidence>
<dbReference type="PANTHER" id="PTHR42770:SF7">
    <property type="entry name" value="MEMBRANE PROTEIN"/>
    <property type="match status" value="1"/>
</dbReference>
<dbReference type="PANTHER" id="PTHR42770">
    <property type="entry name" value="AMINO ACID TRANSPORTER-RELATED"/>
    <property type="match status" value="1"/>
</dbReference>
<keyword evidence="2" id="KW-1003">Cell membrane</keyword>
<feature type="transmembrane region" description="Helical" evidence="6">
    <location>
        <begin position="205"/>
        <end position="223"/>
    </location>
</feature>
<evidence type="ECO:0000256" key="4">
    <source>
        <dbReference type="ARBA" id="ARBA00022989"/>
    </source>
</evidence>
<reference evidence="7 8" key="1">
    <citation type="submission" date="2017-04" db="EMBL/GenBank/DDBJ databases">
        <authorList>
            <person name="Afonso C.L."/>
            <person name="Miller P.J."/>
            <person name="Scott M.A."/>
            <person name="Spackman E."/>
            <person name="Goraichik I."/>
            <person name="Dimitrov K.M."/>
            <person name="Suarez D.L."/>
            <person name="Swayne D.E."/>
        </authorList>
    </citation>
    <scope>NUCLEOTIDE SEQUENCE [LARGE SCALE GENOMIC DNA]</scope>
    <source>
        <strain evidence="7 8">DSM 11270</strain>
    </source>
</reference>
<dbReference type="OrthoDB" id="178667at2"/>
<feature type="transmembrane region" description="Helical" evidence="6">
    <location>
        <begin position="167"/>
        <end position="185"/>
    </location>
</feature>
<evidence type="ECO:0000256" key="5">
    <source>
        <dbReference type="ARBA" id="ARBA00023136"/>
    </source>
</evidence>
<accession>A0A1W1UVV2</accession>
<dbReference type="Pfam" id="PF13520">
    <property type="entry name" value="AA_permease_2"/>
    <property type="match status" value="1"/>
</dbReference>
<sequence>MSERVELEKTLSPFNVGALALGSIIGFGCFILPSDLMAKSGPLGAAIGIFLGAIIMIIIGRCYGFMVREVPVSGGEFAYAYTGFGRNHAYLCGWFLTLGYLSIVPLNATALALLAKFIAPGLFEQGYLYTMAGYDVYAGEIALASAAIIIFGYFNYRGVKDVGKVQLLMVGLLLGAVALIGGGTALNPDTSVANLLPPFAQDKGMIASILAILAISPWLYVGFDTIPQAAEEYDFPPEKGFKLIFWSIFLGAVMYVIVLLSTGMVFPWTELVAGKHNWATGYAMEHALGKSGVIFLVVGISMAICTGINGFYMATSRLLFGMARAKILPKWFVNVHETHKTPSNAILFIMLFSLLAPWFGRQVIVWVVDMAALGTTFGYAYTCFGCYIMAKNSTTITAQESSTNKAWGLVGGAFSIGFLLLLCVPGSPGFMATQSWIALVGWVALGIVFYLSQTKEYNKLTKAELDYLILGTEKPVSQ</sequence>
<dbReference type="GO" id="GO:0022857">
    <property type="term" value="F:transmembrane transporter activity"/>
    <property type="evidence" value="ECO:0007669"/>
    <property type="project" value="InterPro"/>
</dbReference>
<organism evidence="7 8">
    <name type="scientific">Desulfonispora thiosulfatigenes DSM 11270</name>
    <dbReference type="NCBI Taxonomy" id="656914"/>
    <lineage>
        <taxon>Bacteria</taxon>
        <taxon>Bacillati</taxon>
        <taxon>Bacillota</taxon>
        <taxon>Clostridia</taxon>
        <taxon>Eubacteriales</taxon>
        <taxon>Peptococcaceae</taxon>
        <taxon>Desulfonispora</taxon>
    </lineage>
</organism>
<dbReference type="AlphaFoldDB" id="A0A1W1UVV2"/>
<feature type="transmembrane region" description="Helical" evidence="6">
    <location>
        <begin position="365"/>
        <end position="390"/>
    </location>
</feature>
<protein>
    <submittedName>
        <fullName evidence="7">Amino acid/polyamine/organocation transporter, APC superfamily</fullName>
    </submittedName>
</protein>
<feature type="transmembrane region" description="Helical" evidence="6">
    <location>
        <begin position="341"/>
        <end position="359"/>
    </location>
</feature>
<evidence type="ECO:0000256" key="6">
    <source>
        <dbReference type="SAM" id="Phobius"/>
    </source>
</evidence>
<evidence type="ECO:0000313" key="8">
    <source>
        <dbReference type="Proteomes" id="UP000192731"/>
    </source>
</evidence>
<evidence type="ECO:0000313" key="7">
    <source>
        <dbReference type="EMBL" id="SMB85285.1"/>
    </source>
</evidence>
<dbReference type="STRING" id="656914.SAMN00017405_1627"/>
<dbReference type="GO" id="GO:0005886">
    <property type="term" value="C:plasma membrane"/>
    <property type="evidence" value="ECO:0007669"/>
    <property type="project" value="UniProtKB-SubCell"/>
</dbReference>
<dbReference type="EMBL" id="FWWT01000012">
    <property type="protein sequence ID" value="SMB85285.1"/>
    <property type="molecule type" value="Genomic_DNA"/>
</dbReference>
<feature type="transmembrane region" description="Helical" evidence="6">
    <location>
        <begin position="433"/>
        <end position="452"/>
    </location>
</feature>
<gene>
    <name evidence="7" type="ORF">SAMN00017405_1627</name>
</gene>
<feature type="transmembrane region" description="Helical" evidence="6">
    <location>
        <begin position="134"/>
        <end position="155"/>
    </location>
</feature>
<feature type="transmembrane region" description="Helical" evidence="6">
    <location>
        <begin position="243"/>
        <end position="268"/>
    </location>
</feature>
<feature type="transmembrane region" description="Helical" evidence="6">
    <location>
        <begin position="293"/>
        <end position="320"/>
    </location>
</feature>
<comment type="subcellular location">
    <subcellularLocation>
        <location evidence="1">Cell membrane</location>
        <topology evidence="1">Multi-pass membrane protein</topology>
    </subcellularLocation>
</comment>
<keyword evidence="8" id="KW-1185">Reference proteome</keyword>
<dbReference type="PROSITE" id="PS51257">
    <property type="entry name" value="PROKAR_LIPOPROTEIN"/>
    <property type="match status" value="1"/>
</dbReference>
<dbReference type="RefSeq" id="WP_084052449.1">
    <property type="nucleotide sequence ID" value="NZ_FWWT01000012.1"/>
</dbReference>
<feature type="transmembrane region" description="Helical" evidence="6">
    <location>
        <begin position="406"/>
        <end position="427"/>
    </location>
</feature>
<keyword evidence="3 6" id="KW-0812">Transmembrane</keyword>
<dbReference type="Gene3D" id="1.20.1740.10">
    <property type="entry name" value="Amino acid/polyamine transporter I"/>
    <property type="match status" value="1"/>
</dbReference>
<dbReference type="Proteomes" id="UP000192731">
    <property type="component" value="Unassembled WGS sequence"/>
</dbReference>
<keyword evidence="5 6" id="KW-0472">Membrane</keyword>
<dbReference type="InterPro" id="IPR050367">
    <property type="entry name" value="APC_superfamily"/>
</dbReference>
<evidence type="ECO:0000256" key="3">
    <source>
        <dbReference type="ARBA" id="ARBA00022692"/>
    </source>
</evidence>
<feature type="transmembrane region" description="Helical" evidence="6">
    <location>
        <begin position="88"/>
        <end position="114"/>
    </location>
</feature>
<keyword evidence="4 6" id="KW-1133">Transmembrane helix</keyword>
<name>A0A1W1UVV2_DESTI</name>
<evidence type="ECO:0000256" key="1">
    <source>
        <dbReference type="ARBA" id="ARBA00004651"/>
    </source>
</evidence>
<dbReference type="InterPro" id="IPR002293">
    <property type="entry name" value="AA/rel_permease1"/>
</dbReference>
<proteinExistence type="predicted"/>
<dbReference type="PIRSF" id="PIRSF006060">
    <property type="entry name" value="AA_transporter"/>
    <property type="match status" value="1"/>
</dbReference>